<dbReference type="EMBL" id="CM000134">
    <property type="protein sequence ID" value="EEC84621.1"/>
    <property type="molecule type" value="Genomic_DNA"/>
</dbReference>
<gene>
    <name evidence="2" type="ORF">OsI_31473</name>
</gene>
<reference evidence="2 3" key="1">
    <citation type="journal article" date="2005" name="PLoS Biol.">
        <title>The genomes of Oryza sativa: a history of duplications.</title>
        <authorList>
            <person name="Yu J."/>
            <person name="Wang J."/>
            <person name="Lin W."/>
            <person name="Li S."/>
            <person name="Li H."/>
            <person name="Zhou J."/>
            <person name="Ni P."/>
            <person name="Dong W."/>
            <person name="Hu S."/>
            <person name="Zeng C."/>
            <person name="Zhang J."/>
            <person name="Zhang Y."/>
            <person name="Li R."/>
            <person name="Xu Z."/>
            <person name="Li S."/>
            <person name="Li X."/>
            <person name="Zheng H."/>
            <person name="Cong L."/>
            <person name="Lin L."/>
            <person name="Yin J."/>
            <person name="Geng J."/>
            <person name="Li G."/>
            <person name="Shi J."/>
            <person name="Liu J."/>
            <person name="Lv H."/>
            <person name="Li J."/>
            <person name="Wang J."/>
            <person name="Deng Y."/>
            <person name="Ran L."/>
            <person name="Shi X."/>
            <person name="Wang X."/>
            <person name="Wu Q."/>
            <person name="Li C."/>
            <person name="Ren X."/>
            <person name="Wang J."/>
            <person name="Wang X."/>
            <person name="Li D."/>
            <person name="Liu D."/>
            <person name="Zhang X."/>
            <person name="Ji Z."/>
            <person name="Zhao W."/>
            <person name="Sun Y."/>
            <person name="Zhang Z."/>
            <person name="Bao J."/>
            <person name="Han Y."/>
            <person name="Dong L."/>
            <person name="Ji J."/>
            <person name="Chen P."/>
            <person name="Wu S."/>
            <person name="Liu J."/>
            <person name="Xiao Y."/>
            <person name="Bu D."/>
            <person name="Tan J."/>
            <person name="Yang L."/>
            <person name="Ye C."/>
            <person name="Zhang J."/>
            <person name="Xu J."/>
            <person name="Zhou Y."/>
            <person name="Yu Y."/>
            <person name="Zhang B."/>
            <person name="Zhuang S."/>
            <person name="Wei H."/>
            <person name="Liu B."/>
            <person name="Lei M."/>
            <person name="Yu H."/>
            <person name="Li Y."/>
            <person name="Xu H."/>
            <person name="Wei S."/>
            <person name="He X."/>
            <person name="Fang L."/>
            <person name="Zhang Z."/>
            <person name="Zhang Y."/>
            <person name="Huang X."/>
            <person name="Su Z."/>
            <person name="Tong W."/>
            <person name="Li J."/>
            <person name="Tong Z."/>
            <person name="Li S."/>
            <person name="Ye J."/>
            <person name="Wang L."/>
            <person name="Fang L."/>
            <person name="Lei T."/>
            <person name="Chen C."/>
            <person name="Chen H."/>
            <person name="Xu Z."/>
            <person name="Li H."/>
            <person name="Huang H."/>
            <person name="Zhang F."/>
            <person name="Xu H."/>
            <person name="Li N."/>
            <person name="Zhao C."/>
            <person name="Li S."/>
            <person name="Dong L."/>
            <person name="Huang Y."/>
            <person name="Li L."/>
            <person name="Xi Y."/>
            <person name="Qi Q."/>
            <person name="Li W."/>
            <person name="Zhang B."/>
            <person name="Hu W."/>
            <person name="Zhang Y."/>
            <person name="Tian X."/>
            <person name="Jiao Y."/>
            <person name="Liang X."/>
            <person name="Jin J."/>
            <person name="Gao L."/>
            <person name="Zheng W."/>
            <person name="Hao B."/>
            <person name="Liu S."/>
            <person name="Wang W."/>
            <person name="Yuan L."/>
            <person name="Cao M."/>
            <person name="McDermott J."/>
            <person name="Samudrala R."/>
            <person name="Wang J."/>
            <person name="Wong G.K."/>
            <person name="Yang H."/>
        </authorList>
    </citation>
    <scope>NUCLEOTIDE SEQUENCE [LARGE SCALE GENOMIC DNA]</scope>
    <source>
        <strain evidence="3">cv. 93-11</strain>
    </source>
</reference>
<dbReference type="Gramene" id="BGIOSGA029712-TA">
    <property type="protein sequence ID" value="BGIOSGA029712-PA"/>
    <property type="gene ID" value="BGIOSGA029712"/>
</dbReference>
<dbReference type="AlphaFoldDB" id="B8BFC9"/>
<accession>B8BFC9</accession>
<dbReference type="Proteomes" id="UP000007015">
    <property type="component" value="Chromosome 9"/>
</dbReference>
<dbReference type="HOGENOM" id="CLU_1899659_0_0_1"/>
<feature type="compositionally biased region" description="Basic and acidic residues" evidence="1">
    <location>
        <begin position="119"/>
        <end position="134"/>
    </location>
</feature>
<feature type="region of interest" description="Disordered" evidence="1">
    <location>
        <begin position="99"/>
        <end position="134"/>
    </location>
</feature>
<proteinExistence type="predicted"/>
<name>B8BFC9_ORYSI</name>
<evidence type="ECO:0000313" key="3">
    <source>
        <dbReference type="Proteomes" id="UP000007015"/>
    </source>
</evidence>
<sequence length="134" mass="14908">MISSSYHTTRSSRDQIPSIPSSPAVALLGFLHRRSYHFAHGRPLPPSRSPVRQRLAHSHFRLRGAVGLEAVHSDGGGGGLAGGNARRWMRRQASWLEAAYDDGGEGGDGRRHTSRWKQRREAAHADAVRRARRR</sequence>
<evidence type="ECO:0000313" key="2">
    <source>
        <dbReference type="EMBL" id="EEC84621.1"/>
    </source>
</evidence>
<organism evidence="2 3">
    <name type="scientific">Oryza sativa subsp. indica</name>
    <name type="common">Rice</name>
    <dbReference type="NCBI Taxonomy" id="39946"/>
    <lineage>
        <taxon>Eukaryota</taxon>
        <taxon>Viridiplantae</taxon>
        <taxon>Streptophyta</taxon>
        <taxon>Embryophyta</taxon>
        <taxon>Tracheophyta</taxon>
        <taxon>Spermatophyta</taxon>
        <taxon>Magnoliopsida</taxon>
        <taxon>Liliopsida</taxon>
        <taxon>Poales</taxon>
        <taxon>Poaceae</taxon>
        <taxon>BOP clade</taxon>
        <taxon>Oryzoideae</taxon>
        <taxon>Oryzeae</taxon>
        <taxon>Oryzinae</taxon>
        <taxon>Oryza</taxon>
        <taxon>Oryza sativa</taxon>
    </lineage>
</organism>
<protein>
    <submittedName>
        <fullName evidence="2">Uncharacterized protein</fullName>
    </submittedName>
</protein>
<keyword evidence="3" id="KW-1185">Reference proteome</keyword>
<evidence type="ECO:0000256" key="1">
    <source>
        <dbReference type="SAM" id="MobiDB-lite"/>
    </source>
</evidence>